<dbReference type="EMBL" id="JAWWNJ010000056">
    <property type="protein sequence ID" value="KAK7014500.1"/>
    <property type="molecule type" value="Genomic_DNA"/>
</dbReference>
<comment type="caution">
    <text evidence="2">The sequence shown here is derived from an EMBL/GenBank/DDBJ whole genome shotgun (WGS) entry which is preliminary data.</text>
</comment>
<proteinExistence type="predicted"/>
<dbReference type="EMBL" id="JAWWNJ010000033">
    <property type="protein sequence ID" value="KAK7025747.1"/>
    <property type="molecule type" value="Genomic_DNA"/>
</dbReference>
<evidence type="ECO:0000313" key="1">
    <source>
        <dbReference type="EMBL" id="KAK7014500.1"/>
    </source>
</evidence>
<gene>
    <name evidence="2" type="ORF">R3P38DRAFT_2778547</name>
    <name evidence="1" type="ORF">R3P38DRAFT_2787358</name>
</gene>
<evidence type="ECO:0000313" key="2">
    <source>
        <dbReference type="EMBL" id="KAK7025747.1"/>
    </source>
</evidence>
<evidence type="ECO:0000313" key="3">
    <source>
        <dbReference type="Proteomes" id="UP001362999"/>
    </source>
</evidence>
<keyword evidence="3" id="KW-1185">Reference proteome</keyword>
<sequence length="101" mass="11290">MATNGMVDKLGRGPPKRQMRRLLIVSRRLKQRQDDDDEKTFLQATETVWAAMRGHTEGGKMGGQRGNMVGGARQRYITMTTSMTHVTVPVDEFTFASCATN</sequence>
<reference evidence="2 3" key="1">
    <citation type="journal article" date="2024" name="J Genomics">
        <title>Draft genome sequencing and assembly of Favolaschia claudopus CIRM-BRFM 2984 isolated from oak limbs.</title>
        <authorList>
            <person name="Navarro D."/>
            <person name="Drula E."/>
            <person name="Chaduli D."/>
            <person name="Cazenave R."/>
            <person name="Ahrendt S."/>
            <person name="Wang J."/>
            <person name="Lipzen A."/>
            <person name="Daum C."/>
            <person name="Barry K."/>
            <person name="Grigoriev I.V."/>
            <person name="Favel A."/>
            <person name="Rosso M.N."/>
            <person name="Martin F."/>
        </authorList>
    </citation>
    <scope>NUCLEOTIDE SEQUENCE [LARGE SCALE GENOMIC DNA]</scope>
    <source>
        <strain evidence="2 3">CIRM-BRFM 2984</strain>
    </source>
</reference>
<protein>
    <submittedName>
        <fullName evidence="2">Uncharacterized protein</fullName>
    </submittedName>
</protein>
<organism evidence="2 3">
    <name type="scientific">Favolaschia claudopus</name>
    <dbReference type="NCBI Taxonomy" id="2862362"/>
    <lineage>
        <taxon>Eukaryota</taxon>
        <taxon>Fungi</taxon>
        <taxon>Dikarya</taxon>
        <taxon>Basidiomycota</taxon>
        <taxon>Agaricomycotina</taxon>
        <taxon>Agaricomycetes</taxon>
        <taxon>Agaricomycetidae</taxon>
        <taxon>Agaricales</taxon>
        <taxon>Marasmiineae</taxon>
        <taxon>Mycenaceae</taxon>
        <taxon>Favolaschia</taxon>
    </lineage>
</organism>
<dbReference type="Proteomes" id="UP001362999">
    <property type="component" value="Unassembled WGS sequence"/>
</dbReference>
<dbReference type="AlphaFoldDB" id="A0AAW0BIN8"/>
<accession>A0AAW0BIN8</accession>
<name>A0AAW0BIN8_9AGAR</name>